<feature type="repeat" description="ANK" evidence="3">
    <location>
        <begin position="101"/>
        <end position="133"/>
    </location>
</feature>
<dbReference type="GO" id="GO:0004842">
    <property type="term" value="F:ubiquitin-protein transferase activity"/>
    <property type="evidence" value="ECO:0007669"/>
    <property type="project" value="TreeGrafter"/>
</dbReference>
<proteinExistence type="predicted"/>
<evidence type="ECO:0008006" key="7">
    <source>
        <dbReference type="Google" id="ProtNLM"/>
    </source>
</evidence>
<organism evidence="5 6">
    <name type="scientific">Adineta steineri</name>
    <dbReference type="NCBI Taxonomy" id="433720"/>
    <lineage>
        <taxon>Eukaryota</taxon>
        <taxon>Metazoa</taxon>
        <taxon>Spiralia</taxon>
        <taxon>Gnathifera</taxon>
        <taxon>Rotifera</taxon>
        <taxon>Eurotatoria</taxon>
        <taxon>Bdelloidea</taxon>
        <taxon>Adinetida</taxon>
        <taxon>Adinetidae</taxon>
        <taxon>Adineta</taxon>
    </lineage>
</organism>
<feature type="repeat" description="ANK" evidence="3">
    <location>
        <begin position="288"/>
        <end position="320"/>
    </location>
</feature>
<feature type="repeat" description="ANK" evidence="3">
    <location>
        <begin position="255"/>
        <end position="287"/>
    </location>
</feature>
<protein>
    <recommendedName>
        <fullName evidence="7">ANK_REP_REGION domain-containing protein</fullName>
    </recommendedName>
</protein>
<evidence type="ECO:0000256" key="2">
    <source>
        <dbReference type="ARBA" id="ARBA00023043"/>
    </source>
</evidence>
<reference evidence="5" key="1">
    <citation type="submission" date="2021-02" db="EMBL/GenBank/DDBJ databases">
        <authorList>
            <person name="Nowell W R."/>
        </authorList>
    </citation>
    <scope>NUCLEOTIDE SEQUENCE</scope>
</reference>
<dbReference type="PANTHER" id="PTHR24171:SF8">
    <property type="entry name" value="BRCA1-ASSOCIATED RING DOMAIN PROTEIN 1"/>
    <property type="match status" value="1"/>
</dbReference>
<comment type="caution">
    <text evidence="5">The sequence shown here is derived from an EMBL/GenBank/DDBJ whole genome shotgun (WGS) entry which is preliminary data.</text>
</comment>
<dbReference type="SMART" id="SM00248">
    <property type="entry name" value="ANK"/>
    <property type="match status" value="6"/>
</dbReference>
<sequence>MIVSITFSSDNNKYIWSSYSSAKTSHCIREEEEEKNQAIFLFVSHSLALFFSDYNRMGNIDSRNERFYNLCGLGKAHLIEKMLESDRAVNTINVNWVAFETQSTPLLIASANGHDLVVEVLLRNNAKIAIKDARDATALHHAAQRGYTEIAKKLLHAGSDVNARDKLRWTPLMKACYFCNPDIILTLLEAGADTDAETEQGRTSLHELCRSPPRNTSSSQLSLVNNGGSDNEATLAEIACMLIEAGADVNKVDHDNFTPLMYAAYHNHPGVALVLLESNCAVNKTDKQGWTALHWGIDRDHADIVQLLIDKGARTDILSHRGESAAARAKSVRVKDIVKHIKRYSTLSLSLTDVNSILHHASSSPLSLSPTEIEKLKKFTSSMSVANVENTKPLLSSTSMTPNTRVLSSRDLK</sequence>
<evidence type="ECO:0000256" key="1">
    <source>
        <dbReference type="ARBA" id="ARBA00022737"/>
    </source>
</evidence>
<dbReference type="GO" id="GO:0070531">
    <property type="term" value="C:BRCA1-A complex"/>
    <property type="evidence" value="ECO:0007669"/>
    <property type="project" value="TreeGrafter"/>
</dbReference>
<evidence type="ECO:0000256" key="4">
    <source>
        <dbReference type="SAM" id="MobiDB-lite"/>
    </source>
</evidence>
<dbReference type="PANTHER" id="PTHR24171">
    <property type="entry name" value="ANKYRIN REPEAT DOMAIN-CONTAINING PROTEIN 39-RELATED"/>
    <property type="match status" value="1"/>
</dbReference>
<keyword evidence="2 3" id="KW-0040">ANK repeat</keyword>
<feature type="compositionally biased region" description="Polar residues" evidence="4">
    <location>
        <begin position="213"/>
        <end position="225"/>
    </location>
</feature>
<dbReference type="PRINTS" id="PR01415">
    <property type="entry name" value="ANKYRIN"/>
</dbReference>
<dbReference type="Pfam" id="PF00023">
    <property type="entry name" value="Ank"/>
    <property type="match status" value="1"/>
</dbReference>
<evidence type="ECO:0000313" key="6">
    <source>
        <dbReference type="Proteomes" id="UP000663845"/>
    </source>
</evidence>
<accession>A0A813W7H9</accession>
<feature type="repeat" description="ANK" evidence="3">
    <location>
        <begin position="134"/>
        <end position="166"/>
    </location>
</feature>
<dbReference type="SUPFAM" id="SSF48403">
    <property type="entry name" value="Ankyrin repeat"/>
    <property type="match status" value="1"/>
</dbReference>
<feature type="region of interest" description="Disordered" evidence="4">
    <location>
        <begin position="394"/>
        <end position="413"/>
    </location>
</feature>
<dbReference type="Proteomes" id="UP000663845">
    <property type="component" value="Unassembled WGS sequence"/>
</dbReference>
<dbReference type="EMBL" id="CAJNOG010000051">
    <property type="protein sequence ID" value="CAF0847334.1"/>
    <property type="molecule type" value="Genomic_DNA"/>
</dbReference>
<dbReference type="Pfam" id="PF12796">
    <property type="entry name" value="Ank_2"/>
    <property type="match status" value="2"/>
</dbReference>
<dbReference type="AlphaFoldDB" id="A0A813W7H9"/>
<evidence type="ECO:0000256" key="3">
    <source>
        <dbReference type="PROSITE-ProRule" id="PRU00023"/>
    </source>
</evidence>
<keyword evidence="1" id="KW-0677">Repeat</keyword>
<dbReference type="PROSITE" id="PS50088">
    <property type="entry name" value="ANK_REPEAT"/>
    <property type="match status" value="4"/>
</dbReference>
<dbReference type="InterPro" id="IPR002110">
    <property type="entry name" value="Ankyrin_rpt"/>
</dbReference>
<dbReference type="InterPro" id="IPR036770">
    <property type="entry name" value="Ankyrin_rpt-contain_sf"/>
</dbReference>
<dbReference type="GO" id="GO:0085020">
    <property type="term" value="P:protein K6-linked ubiquitination"/>
    <property type="evidence" value="ECO:0007669"/>
    <property type="project" value="TreeGrafter"/>
</dbReference>
<feature type="region of interest" description="Disordered" evidence="4">
    <location>
        <begin position="199"/>
        <end position="225"/>
    </location>
</feature>
<name>A0A813W7H9_9BILA</name>
<evidence type="ECO:0000313" key="5">
    <source>
        <dbReference type="EMBL" id="CAF0847334.1"/>
    </source>
</evidence>
<dbReference type="Gene3D" id="1.25.40.20">
    <property type="entry name" value="Ankyrin repeat-containing domain"/>
    <property type="match status" value="2"/>
</dbReference>
<feature type="compositionally biased region" description="Polar residues" evidence="4">
    <location>
        <begin position="394"/>
        <end position="407"/>
    </location>
</feature>
<gene>
    <name evidence="5" type="ORF">JYZ213_LOCUS7702</name>
</gene>
<dbReference type="GO" id="GO:0031436">
    <property type="term" value="C:BRCA1-BARD1 complex"/>
    <property type="evidence" value="ECO:0007669"/>
    <property type="project" value="TreeGrafter"/>
</dbReference>
<dbReference type="PROSITE" id="PS50297">
    <property type="entry name" value="ANK_REP_REGION"/>
    <property type="match status" value="3"/>
</dbReference>